<dbReference type="Gene3D" id="1.10.10.1450">
    <property type="match status" value="1"/>
</dbReference>
<name>A0AAV8YY51_9CUCU</name>
<gene>
    <name evidence="3" type="ORF">NQ318_008575</name>
</gene>
<feature type="compositionally biased region" description="Basic and acidic residues" evidence="1">
    <location>
        <begin position="48"/>
        <end position="58"/>
    </location>
</feature>
<dbReference type="AlphaFoldDB" id="A0AAV8YY51"/>
<proteinExistence type="predicted"/>
<evidence type="ECO:0000313" key="4">
    <source>
        <dbReference type="Proteomes" id="UP001162162"/>
    </source>
</evidence>
<dbReference type="PANTHER" id="PTHR46060">
    <property type="entry name" value="MARINER MOS1 TRANSPOSASE-LIKE PROTEIN"/>
    <property type="match status" value="1"/>
</dbReference>
<evidence type="ECO:0000259" key="2">
    <source>
        <dbReference type="Pfam" id="PF17906"/>
    </source>
</evidence>
<reference evidence="3" key="1">
    <citation type="journal article" date="2023" name="Insect Mol. Biol.">
        <title>Genome sequencing provides insights into the evolution of gene families encoding plant cell wall-degrading enzymes in longhorned beetles.</title>
        <authorList>
            <person name="Shin N.R."/>
            <person name="Okamura Y."/>
            <person name="Kirsch R."/>
            <person name="Pauchet Y."/>
        </authorList>
    </citation>
    <scope>NUCLEOTIDE SEQUENCE</scope>
    <source>
        <strain evidence="3">AMC_N1</strain>
    </source>
</reference>
<feature type="domain" description="Mos1 transposase HTH" evidence="2">
    <location>
        <begin position="4"/>
        <end position="48"/>
    </location>
</feature>
<feature type="region of interest" description="Disordered" evidence="1">
    <location>
        <begin position="48"/>
        <end position="70"/>
    </location>
</feature>
<feature type="region of interest" description="Disordered" evidence="1">
    <location>
        <begin position="103"/>
        <end position="126"/>
    </location>
</feature>
<organism evidence="3 4">
    <name type="scientific">Aromia moschata</name>
    <dbReference type="NCBI Taxonomy" id="1265417"/>
    <lineage>
        <taxon>Eukaryota</taxon>
        <taxon>Metazoa</taxon>
        <taxon>Ecdysozoa</taxon>
        <taxon>Arthropoda</taxon>
        <taxon>Hexapoda</taxon>
        <taxon>Insecta</taxon>
        <taxon>Pterygota</taxon>
        <taxon>Neoptera</taxon>
        <taxon>Endopterygota</taxon>
        <taxon>Coleoptera</taxon>
        <taxon>Polyphaga</taxon>
        <taxon>Cucujiformia</taxon>
        <taxon>Chrysomeloidea</taxon>
        <taxon>Cerambycidae</taxon>
        <taxon>Cerambycinae</taxon>
        <taxon>Callichromatini</taxon>
        <taxon>Aromia</taxon>
    </lineage>
</organism>
<evidence type="ECO:0000256" key="1">
    <source>
        <dbReference type="SAM" id="MobiDB-lite"/>
    </source>
</evidence>
<dbReference type="EMBL" id="JAPWTK010000036">
    <property type="protein sequence ID" value="KAJ8955703.1"/>
    <property type="molecule type" value="Genomic_DNA"/>
</dbReference>
<dbReference type="Pfam" id="PF17906">
    <property type="entry name" value="HTH_48"/>
    <property type="match status" value="1"/>
</dbReference>
<keyword evidence="4" id="KW-1185">Reference proteome</keyword>
<sequence>MEQRVNLMFLVKLGKTLTEDYAMLKEVYGNERLSRAQVFEWIKRFKEGREKSEDDPHPRRPSMSKTDVEKIGKLIREDRCPSIRGLVEIAGIDKECVRQISPDNRNLAKTYRPGRGSSSRYPISPI</sequence>
<dbReference type="PANTHER" id="PTHR46060:SF1">
    <property type="entry name" value="MARINER MOS1 TRANSPOSASE-LIKE PROTEIN"/>
    <property type="match status" value="1"/>
</dbReference>
<protein>
    <recommendedName>
        <fullName evidence="2">Mos1 transposase HTH domain-containing protein</fullName>
    </recommendedName>
</protein>
<feature type="compositionally biased region" description="Polar residues" evidence="1">
    <location>
        <begin position="116"/>
        <end position="126"/>
    </location>
</feature>
<comment type="caution">
    <text evidence="3">The sequence shown here is derived from an EMBL/GenBank/DDBJ whole genome shotgun (WGS) entry which is preliminary data.</text>
</comment>
<dbReference type="Proteomes" id="UP001162162">
    <property type="component" value="Unassembled WGS sequence"/>
</dbReference>
<dbReference type="InterPro" id="IPR052709">
    <property type="entry name" value="Transposase-MT_Hybrid"/>
</dbReference>
<evidence type="ECO:0000313" key="3">
    <source>
        <dbReference type="EMBL" id="KAJ8955703.1"/>
    </source>
</evidence>
<dbReference type="InterPro" id="IPR041426">
    <property type="entry name" value="Mos1_HTH"/>
</dbReference>
<accession>A0AAV8YY51</accession>